<proteinExistence type="predicted"/>
<keyword evidence="2" id="KW-1185">Reference proteome</keyword>
<name>A0AAW9S9V8_9BACT</name>
<dbReference type="EMBL" id="JBDKWZ010000031">
    <property type="protein sequence ID" value="MEN7551935.1"/>
    <property type="molecule type" value="Genomic_DNA"/>
</dbReference>
<dbReference type="Proteomes" id="UP001403385">
    <property type="component" value="Unassembled WGS sequence"/>
</dbReference>
<evidence type="ECO:0000313" key="1">
    <source>
        <dbReference type="EMBL" id="MEN7551935.1"/>
    </source>
</evidence>
<gene>
    <name evidence="1" type="ORF">AAG747_28735</name>
</gene>
<evidence type="ECO:0000313" key="2">
    <source>
        <dbReference type="Proteomes" id="UP001403385"/>
    </source>
</evidence>
<reference evidence="1 2" key="1">
    <citation type="submission" date="2024-04" db="EMBL/GenBank/DDBJ databases">
        <title>Novel genus in family Flammeovirgaceae.</title>
        <authorList>
            <person name="Nguyen T.H."/>
            <person name="Vuong T.Q."/>
            <person name="Le H."/>
            <person name="Kim S.-G."/>
        </authorList>
    </citation>
    <scope>NUCLEOTIDE SEQUENCE [LARGE SCALE GENOMIC DNA]</scope>
    <source>
        <strain evidence="1 2">JCM 23209</strain>
    </source>
</reference>
<accession>A0AAW9S9V8</accession>
<sequence length="239" mass="27398">MPLPELNLSLSITDNPGSPLYAGNGEREKMGEFDSRMNQHRIIITISDEQVGETTLSLDESVAGESQSISLPTYKMTLTDDKTEETTFYEVIRDKALIHQVQTKEVGGLSFFGKKLFASKATAIEAIAFEPQKDTIQSFRASKNKTLKKDYLYYTLKQDQKTAYLMAGTLTQDVLANKHLEYLFYVVDQRDGDKFIGDILYREKFMKLTPEVEVRLIKRKKVVKEILFRKNKANKIIYI</sequence>
<dbReference type="AlphaFoldDB" id="A0AAW9S9V8"/>
<dbReference type="RefSeq" id="WP_346824713.1">
    <property type="nucleotide sequence ID" value="NZ_JBDKWZ010000031.1"/>
</dbReference>
<organism evidence="1 2">
    <name type="scientific">Rapidithrix thailandica</name>
    <dbReference type="NCBI Taxonomy" id="413964"/>
    <lineage>
        <taxon>Bacteria</taxon>
        <taxon>Pseudomonadati</taxon>
        <taxon>Bacteroidota</taxon>
        <taxon>Cytophagia</taxon>
        <taxon>Cytophagales</taxon>
        <taxon>Flammeovirgaceae</taxon>
        <taxon>Rapidithrix</taxon>
    </lineage>
</organism>
<comment type="caution">
    <text evidence="1">The sequence shown here is derived from an EMBL/GenBank/DDBJ whole genome shotgun (WGS) entry which is preliminary data.</text>
</comment>
<protein>
    <submittedName>
        <fullName evidence="1">Uncharacterized protein</fullName>
    </submittedName>
</protein>